<dbReference type="GO" id="GO:0003676">
    <property type="term" value="F:nucleic acid binding"/>
    <property type="evidence" value="ECO:0007669"/>
    <property type="project" value="InterPro"/>
</dbReference>
<dbReference type="AlphaFoldDB" id="A0A2N9HMQ1"/>
<dbReference type="PANTHER" id="PTHR47723:SF19">
    <property type="entry name" value="POLYNUCLEOTIDYL TRANSFERASE, RIBONUCLEASE H-LIKE SUPERFAMILY PROTEIN"/>
    <property type="match status" value="1"/>
</dbReference>
<dbReference type="GO" id="GO:0004523">
    <property type="term" value="F:RNA-DNA hybrid ribonuclease activity"/>
    <property type="evidence" value="ECO:0007669"/>
    <property type="project" value="InterPro"/>
</dbReference>
<dbReference type="InterPro" id="IPR002156">
    <property type="entry name" value="RNaseH_domain"/>
</dbReference>
<dbReference type="Pfam" id="PF13456">
    <property type="entry name" value="RVT_3"/>
    <property type="match status" value="1"/>
</dbReference>
<proteinExistence type="predicted"/>
<organism evidence="2">
    <name type="scientific">Fagus sylvatica</name>
    <name type="common">Beechnut</name>
    <dbReference type="NCBI Taxonomy" id="28930"/>
    <lineage>
        <taxon>Eukaryota</taxon>
        <taxon>Viridiplantae</taxon>
        <taxon>Streptophyta</taxon>
        <taxon>Embryophyta</taxon>
        <taxon>Tracheophyta</taxon>
        <taxon>Spermatophyta</taxon>
        <taxon>Magnoliopsida</taxon>
        <taxon>eudicotyledons</taxon>
        <taxon>Gunneridae</taxon>
        <taxon>Pentapetalae</taxon>
        <taxon>rosids</taxon>
        <taxon>fabids</taxon>
        <taxon>Fagales</taxon>
        <taxon>Fagaceae</taxon>
        <taxon>Fagus</taxon>
    </lineage>
</organism>
<feature type="domain" description="RNase H type-1" evidence="1">
    <location>
        <begin position="28"/>
        <end position="108"/>
    </location>
</feature>
<dbReference type="InterPro" id="IPR053151">
    <property type="entry name" value="RNase_H-like"/>
</dbReference>
<gene>
    <name evidence="2" type="ORF">FSB_LOCUS41120</name>
</gene>
<dbReference type="PANTHER" id="PTHR47723">
    <property type="entry name" value="OS05G0353850 PROTEIN"/>
    <property type="match status" value="1"/>
</dbReference>
<accession>A0A2N9HMQ1</accession>
<protein>
    <recommendedName>
        <fullName evidence="1">RNase H type-1 domain-containing protein</fullName>
    </recommendedName>
</protein>
<name>A0A2N9HMQ1_FAGSY</name>
<sequence length="120" mass="13245">MKKHHLLSPHHLLLTENPPSLNLYKINYDEVVFAETNEGGLWIIVQDAQGQVMASLVQKIRYPQSVDSIEAWVAKRAVQLALEIGITEAEVEGDSLTIVKALNADTPSSALYTTSNELTC</sequence>
<dbReference type="InterPro" id="IPR036397">
    <property type="entry name" value="RNaseH_sf"/>
</dbReference>
<dbReference type="Gene3D" id="3.30.420.10">
    <property type="entry name" value="Ribonuclease H-like superfamily/Ribonuclease H"/>
    <property type="match status" value="1"/>
</dbReference>
<evidence type="ECO:0000313" key="2">
    <source>
        <dbReference type="EMBL" id="SPD13238.1"/>
    </source>
</evidence>
<reference evidence="2" key="1">
    <citation type="submission" date="2018-02" db="EMBL/GenBank/DDBJ databases">
        <authorList>
            <person name="Cohen D.B."/>
            <person name="Kent A.D."/>
        </authorList>
    </citation>
    <scope>NUCLEOTIDE SEQUENCE</scope>
</reference>
<evidence type="ECO:0000259" key="1">
    <source>
        <dbReference type="Pfam" id="PF13456"/>
    </source>
</evidence>
<dbReference type="EMBL" id="OIVN01003735">
    <property type="protein sequence ID" value="SPD13238.1"/>
    <property type="molecule type" value="Genomic_DNA"/>
</dbReference>